<keyword evidence="1" id="KW-0472">Membrane</keyword>
<keyword evidence="1" id="KW-0812">Transmembrane</keyword>
<protein>
    <submittedName>
        <fullName evidence="2">Uncharacterized protein</fullName>
    </submittedName>
</protein>
<keyword evidence="3" id="KW-1185">Reference proteome</keyword>
<dbReference type="EMBL" id="JAAAHS010000054">
    <property type="protein sequence ID" value="NBE51804.1"/>
    <property type="molecule type" value="Genomic_DNA"/>
</dbReference>
<evidence type="ECO:0000313" key="2">
    <source>
        <dbReference type="EMBL" id="NBE51804.1"/>
    </source>
</evidence>
<reference evidence="2" key="1">
    <citation type="submission" date="2020-01" db="EMBL/GenBank/DDBJ databases">
        <title>Whole-genome analyses of novel actinobacteria.</title>
        <authorList>
            <person name="Sahin N."/>
        </authorList>
    </citation>
    <scope>NUCLEOTIDE SEQUENCE</scope>
    <source>
        <strain evidence="2">YC537</strain>
    </source>
</reference>
<comment type="caution">
    <text evidence="2">The sequence shown here is derived from an EMBL/GenBank/DDBJ whole genome shotgun (WGS) entry which is preliminary data.</text>
</comment>
<gene>
    <name evidence="2" type="ORF">GUY60_10295</name>
</gene>
<organism evidence="2 3">
    <name type="scientific">Streptomyces boluensis</name>
    <dbReference type="NCBI Taxonomy" id="1775135"/>
    <lineage>
        <taxon>Bacteria</taxon>
        <taxon>Bacillati</taxon>
        <taxon>Actinomycetota</taxon>
        <taxon>Actinomycetes</taxon>
        <taxon>Kitasatosporales</taxon>
        <taxon>Streptomycetaceae</taxon>
        <taxon>Streptomyces</taxon>
    </lineage>
</organism>
<dbReference type="RefSeq" id="WP_161696152.1">
    <property type="nucleotide sequence ID" value="NZ_JAAAHS010000054.1"/>
</dbReference>
<dbReference type="AlphaFoldDB" id="A0A964XJY9"/>
<proteinExistence type="predicted"/>
<evidence type="ECO:0000256" key="1">
    <source>
        <dbReference type="SAM" id="Phobius"/>
    </source>
</evidence>
<evidence type="ECO:0000313" key="3">
    <source>
        <dbReference type="Proteomes" id="UP000598297"/>
    </source>
</evidence>
<name>A0A964XJY9_9ACTN</name>
<accession>A0A964XJY9</accession>
<sequence>MKKVLEFLGLLLLLQGAALIVRELTDWPLTWGFVRHLDFLHGYELYAGLALVVLAVAVFAAARSRRTDG</sequence>
<keyword evidence="1" id="KW-1133">Transmembrane helix</keyword>
<feature type="transmembrane region" description="Helical" evidence="1">
    <location>
        <begin position="43"/>
        <end position="62"/>
    </location>
</feature>
<dbReference type="Proteomes" id="UP000598297">
    <property type="component" value="Unassembled WGS sequence"/>
</dbReference>